<evidence type="ECO:0000313" key="2">
    <source>
        <dbReference type="EMBL" id="GGH45925.1"/>
    </source>
</evidence>
<reference evidence="3" key="1">
    <citation type="journal article" date="2019" name="Int. J. Syst. Evol. Microbiol.">
        <title>The Global Catalogue of Microorganisms (GCM) 10K type strain sequencing project: providing services to taxonomists for standard genome sequencing and annotation.</title>
        <authorList>
            <consortium name="The Broad Institute Genomics Platform"/>
            <consortium name="The Broad Institute Genome Sequencing Center for Infectious Disease"/>
            <person name="Wu L."/>
            <person name="Ma J."/>
        </authorList>
    </citation>
    <scope>NUCLEOTIDE SEQUENCE [LARGE SCALE GENOMIC DNA]</scope>
    <source>
        <strain evidence="3">CGMCC 1.12770</strain>
    </source>
</reference>
<feature type="region of interest" description="Disordered" evidence="1">
    <location>
        <begin position="1"/>
        <end position="24"/>
    </location>
</feature>
<name>A0ABQ1Z0R6_9BACL</name>
<dbReference type="EMBL" id="BMFU01000001">
    <property type="protein sequence ID" value="GGH45925.1"/>
    <property type="molecule type" value="Genomic_DNA"/>
</dbReference>
<proteinExistence type="predicted"/>
<comment type="caution">
    <text evidence="2">The sequence shown here is derived from an EMBL/GenBank/DDBJ whole genome shotgun (WGS) entry which is preliminary data.</text>
</comment>
<keyword evidence="3" id="KW-1185">Reference proteome</keyword>
<evidence type="ECO:0000256" key="1">
    <source>
        <dbReference type="SAM" id="MobiDB-lite"/>
    </source>
</evidence>
<organism evidence="2 3">
    <name type="scientific">Paenibacillus silvae</name>
    <dbReference type="NCBI Taxonomy" id="1325358"/>
    <lineage>
        <taxon>Bacteria</taxon>
        <taxon>Bacillati</taxon>
        <taxon>Bacillota</taxon>
        <taxon>Bacilli</taxon>
        <taxon>Bacillales</taxon>
        <taxon>Paenibacillaceae</taxon>
        <taxon>Paenibacillus</taxon>
    </lineage>
</organism>
<dbReference type="RefSeq" id="WP_188591326.1">
    <property type="nucleotide sequence ID" value="NZ_BMFU01000001.1"/>
</dbReference>
<protein>
    <submittedName>
        <fullName evidence="2">Uncharacterized protein</fullName>
    </submittedName>
</protein>
<dbReference type="Proteomes" id="UP000652153">
    <property type="component" value="Unassembled WGS sequence"/>
</dbReference>
<evidence type="ECO:0000313" key="3">
    <source>
        <dbReference type="Proteomes" id="UP000652153"/>
    </source>
</evidence>
<gene>
    <name evidence="2" type="ORF">GCM10008014_08270</name>
</gene>
<sequence length="109" mass="12430">MAAKETEKTPEQMQMEEKAYERQAAEAEKSVLEQLKAMKKVSILIPDDPTNPDDKIVPIVFNGVVYTVPRGVSTDVPEAIAEIWKYSYEKTREVNQRIENSTKKEIKGM</sequence>
<accession>A0ABQ1Z0R6</accession>